<name>A0A2P2PL24_RHIMU</name>
<keyword evidence="1" id="KW-0413">Isomerase</keyword>
<dbReference type="AlphaFoldDB" id="A0A2P2PL24"/>
<protein>
    <submittedName>
        <fullName evidence="1">Chalcone-flavonone isomerase family protein</fullName>
    </submittedName>
</protein>
<evidence type="ECO:0000313" key="1">
    <source>
        <dbReference type="EMBL" id="MBX55319.1"/>
    </source>
</evidence>
<reference evidence="1" key="1">
    <citation type="submission" date="2018-02" db="EMBL/GenBank/DDBJ databases">
        <title>Rhizophora mucronata_Transcriptome.</title>
        <authorList>
            <person name="Meera S.P."/>
            <person name="Sreeshan A."/>
            <person name="Augustine A."/>
        </authorList>
    </citation>
    <scope>NUCLEOTIDE SEQUENCE</scope>
    <source>
        <tissue evidence="1">Leaf</tissue>
    </source>
</reference>
<dbReference type="EMBL" id="GGEC01074835">
    <property type="protein sequence ID" value="MBX55319.1"/>
    <property type="molecule type" value="Transcribed_RNA"/>
</dbReference>
<sequence length="92" mass="10149">MTNSQKVKTSKRFITCSYPDSVASLPQLQYFLLKMSDNLEAKLCFASGETPCLPIIDSNTASESNLFSINEFSTSGCDPSFEKLIAKDPWGN</sequence>
<accession>A0A2P2PL24</accession>
<organism evidence="1">
    <name type="scientific">Rhizophora mucronata</name>
    <name type="common">Asiatic mangrove</name>
    <dbReference type="NCBI Taxonomy" id="61149"/>
    <lineage>
        <taxon>Eukaryota</taxon>
        <taxon>Viridiplantae</taxon>
        <taxon>Streptophyta</taxon>
        <taxon>Embryophyta</taxon>
        <taxon>Tracheophyta</taxon>
        <taxon>Spermatophyta</taxon>
        <taxon>Magnoliopsida</taxon>
        <taxon>eudicotyledons</taxon>
        <taxon>Gunneridae</taxon>
        <taxon>Pentapetalae</taxon>
        <taxon>rosids</taxon>
        <taxon>fabids</taxon>
        <taxon>Malpighiales</taxon>
        <taxon>Rhizophoraceae</taxon>
        <taxon>Rhizophora</taxon>
    </lineage>
</organism>
<dbReference type="GO" id="GO:0016853">
    <property type="term" value="F:isomerase activity"/>
    <property type="evidence" value="ECO:0007669"/>
    <property type="project" value="UniProtKB-KW"/>
</dbReference>
<proteinExistence type="predicted"/>